<dbReference type="RefSeq" id="XP_017993941.1">
    <property type="nucleotide sequence ID" value="XM_018138017.1"/>
</dbReference>
<evidence type="ECO:0000256" key="3">
    <source>
        <dbReference type="ARBA" id="ARBA00022917"/>
    </source>
</evidence>
<accession>A0A0M9VR77</accession>
<evidence type="ECO:0000256" key="1">
    <source>
        <dbReference type="ARBA" id="ARBA00022490"/>
    </source>
</evidence>
<reference evidence="6 7" key="1">
    <citation type="submission" date="2015-07" db="EMBL/GenBank/DDBJ databases">
        <title>Draft Genome Sequence of Malassezia furfur CBS1878 and Malassezia pachydermatis CBS1879.</title>
        <authorList>
            <person name="Triana S."/>
            <person name="Ohm R."/>
            <person name="Gonzalez A."/>
            <person name="DeCock H."/>
            <person name="Restrepo S."/>
            <person name="Celis A."/>
        </authorList>
    </citation>
    <scope>NUCLEOTIDE SEQUENCE [LARGE SCALE GENOMIC DNA]</scope>
    <source>
        <strain evidence="6 7">CBS 1879</strain>
    </source>
</reference>
<evidence type="ECO:0000313" key="6">
    <source>
        <dbReference type="EMBL" id="KOS16309.1"/>
    </source>
</evidence>
<keyword evidence="3" id="KW-0648">Protein biosynthesis</keyword>
<feature type="compositionally biased region" description="Basic and acidic residues" evidence="5">
    <location>
        <begin position="93"/>
        <end position="104"/>
    </location>
</feature>
<sequence length="254" mass="28673">MSDWENDEEVQQKPMPFVGRRRFEDEDVEEDDIKDDWEEEDEEPAPKPVAAPEPKKRLSVKQKIAEKEAMRQQNSGNDFDDWDLGGEEEEDQDERRRREKEAQMRSDLANAEALLGSTTLDDKKKQLASDAASSSLANAKPSSKEEWDAFAKDLYSTLIQPKSSRPGFDKHFFPALLTLLTTHGLRDVDMRKGSTKLRELAEAKVKADKEAKKAGGNKRAPVTKPKQVGTASAKNTIDLKAYGDEALDDDLEFM</sequence>
<keyword evidence="1" id="KW-0963">Cytoplasm</keyword>
<comment type="caution">
    <text evidence="6">The sequence shown here is derived from an EMBL/GenBank/DDBJ whole genome shotgun (WGS) entry which is preliminary data.</text>
</comment>
<keyword evidence="2 6" id="KW-0396">Initiation factor</keyword>
<dbReference type="Gene3D" id="1.10.246.60">
    <property type="entry name" value="Eukaryotic translation initiation factor 3 like domains"/>
    <property type="match status" value="1"/>
</dbReference>
<name>A0A0M9VR77_9BASI</name>
<protein>
    <recommendedName>
        <fullName evidence="4">Eukaryotic translation initiation factor 3 30 kDa subunit</fullName>
    </recommendedName>
</protein>
<feature type="compositionally biased region" description="Acidic residues" evidence="5">
    <location>
        <begin position="25"/>
        <end position="43"/>
    </location>
</feature>
<dbReference type="PANTHER" id="PTHR21681:SF0">
    <property type="entry name" value="EUKARYOTIC TRANSLATION INITIATION FACTOR 3 SUBUNIT J"/>
    <property type="match status" value="1"/>
</dbReference>
<evidence type="ECO:0000256" key="5">
    <source>
        <dbReference type="SAM" id="MobiDB-lite"/>
    </source>
</evidence>
<dbReference type="PANTHER" id="PTHR21681">
    <property type="entry name" value="EUKARYOTIC TRANSLATION INITIATION FACTOR 3 SUBUNIT J"/>
    <property type="match status" value="1"/>
</dbReference>
<dbReference type="GO" id="GO:0003743">
    <property type="term" value="F:translation initiation factor activity"/>
    <property type="evidence" value="ECO:0007669"/>
    <property type="project" value="UniProtKB-KW"/>
</dbReference>
<gene>
    <name evidence="6" type="ORF">Malapachy_3549</name>
</gene>
<dbReference type="GO" id="GO:0005852">
    <property type="term" value="C:eukaryotic translation initiation factor 3 complex"/>
    <property type="evidence" value="ECO:0007669"/>
    <property type="project" value="InterPro"/>
</dbReference>
<evidence type="ECO:0000256" key="4">
    <source>
        <dbReference type="ARBA" id="ARBA00029904"/>
    </source>
</evidence>
<dbReference type="STRING" id="77020.A0A0M9VR77"/>
<dbReference type="AlphaFoldDB" id="A0A0M9VR77"/>
<keyword evidence="7" id="KW-1185">Reference proteome</keyword>
<dbReference type="InterPro" id="IPR013906">
    <property type="entry name" value="eIF3j"/>
</dbReference>
<evidence type="ECO:0000256" key="2">
    <source>
        <dbReference type="ARBA" id="ARBA00022540"/>
    </source>
</evidence>
<evidence type="ECO:0000313" key="7">
    <source>
        <dbReference type="Proteomes" id="UP000037751"/>
    </source>
</evidence>
<feature type="compositionally biased region" description="Low complexity" evidence="5">
    <location>
        <begin position="128"/>
        <end position="137"/>
    </location>
</feature>
<feature type="compositionally biased region" description="Acidic residues" evidence="5">
    <location>
        <begin position="78"/>
        <end position="92"/>
    </location>
</feature>
<dbReference type="EMBL" id="LGAV01000001">
    <property type="protein sequence ID" value="KOS16309.1"/>
    <property type="molecule type" value="Genomic_DNA"/>
</dbReference>
<dbReference type="InterPro" id="IPR023194">
    <property type="entry name" value="eIF3-like_dom_sf"/>
</dbReference>
<dbReference type="VEuPathDB" id="FungiDB:Malapachy_3549"/>
<dbReference type="Proteomes" id="UP000037751">
    <property type="component" value="Unassembled WGS sequence"/>
</dbReference>
<organism evidence="6 7">
    <name type="scientific">Malassezia pachydermatis</name>
    <dbReference type="NCBI Taxonomy" id="77020"/>
    <lineage>
        <taxon>Eukaryota</taxon>
        <taxon>Fungi</taxon>
        <taxon>Dikarya</taxon>
        <taxon>Basidiomycota</taxon>
        <taxon>Ustilaginomycotina</taxon>
        <taxon>Malasseziomycetes</taxon>
        <taxon>Malasseziales</taxon>
        <taxon>Malasseziaceae</taxon>
        <taxon>Malassezia</taxon>
    </lineage>
</organism>
<feature type="region of interest" description="Disordered" evidence="5">
    <location>
        <begin position="1"/>
        <end position="145"/>
    </location>
</feature>
<dbReference type="GeneID" id="28729893"/>
<feature type="region of interest" description="Disordered" evidence="5">
    <location>
        <begin position="208"/>
        <end position="235"/>
    </location>
</feature>
<dbReference type="OrthoDB" id="20381at2759"/>
<dbReference type="Pfam" id="PF08597">
    <property type="entry name" value="eIF3_subunit"/>
    <property type="match status" value="1"/>
</dbReference>
<proteinExistence type="predicted"/>